<dbReference type="GeneID" id="68918268"/>
<evidence type="ECO:0000256" key="1">
    <source>
        <dbReference type="SAM" id="MobiDB-lite"/>
    </source>
</evidence>
<gene>
    <name evidence="2 4" type="ORF">CBG26803</name>
    <name evidence="2" type="ORF">CBG_26803</name>
</gene>
<organism evidence="2 3">
    <name type="scientific">Caenorhabditis briggsae</name>
    <dbReference type="NCBI Taxonomy" id="6238"/>
    <lineage>
        <taxon>Eukaryota</taxon>
        <taxon>Metazoa</taxon>
        <taxon>Ecdysozoa</taxon>
        <taxon>Nematoda</taxon>
        <taxon>Chromadorea</taxon>
        <taxon>Rhabditida</taxon>
        <taxon>Rhabditina</taxon>
        <taxon>Rhabditomorpha</taxon>
        <taxon>Rhabditoidea</taxon>
        <taxon>Rhabditidae</taxon>
        <taxon>Peloderinae</taxon>
        <taxon>Caenorhabditis</taxon>
    </lineage>
</organism>
<dbReference type="EMBL" id="HE601437">
    <property type="protein sequence ID" value="CAR99649.1"/>
    <property type="molecule type" value="Genomic_DNA"/>
</dbReference>
<reference evidence="2 3" key="2">
    <citation type="journal article" date="2011" name="PLoS Genet.">
        <title>Caenorhabditis briggsae recombinant inbred line genotypes reveal inter-strain incompatibility and the evolution of recombination.</title>
        <authorList>
            <person name="Ross J.A."/>
            <person name="Koboldt D.C."/>
            <person name="Staisch J.E."/>
            <person name="Chamberlin H.M."/>
            <person name="Gupta B.P."/>
            <person name="Miller R.D."/>
            <person name="Baird S.E."/>
            <person name="Haag E.S."/>
        </authorList>
    </citation>
    <scope>NUCLEOTIDE SEQUENCE [LARGE SCALE GENOMIC DNA]</scope>
    <source>
        <strain evidence="2 3">AF16</strain>
    </source>
</reference>
<evidence type="ECO:0000313" key="4">
    <source>
        <dbReference type="WormBase" id="CBG26803a"/>
    </source>
</evidence>
<dbReference type="InParanoid" id="B6IIB9"/>
<proteinExistence type="predicted"/>
<reference evidence="2 3" key="1">
    <citation type="journal article" date="2003" name="PLoS Biol.">
        <title>The genome sequence of Caenorhabditis briggsae: a platform for comparative genomics.</title>
        <authorList>
            <person name="Stein L.D."/>
            <person name="Bao Z."/>
            <person name="Blasiar D."/>
            <person name="Blumenthal T."/>
            <person name="Brent M.R."/>
            <person name="Chen N."/>
            <person name="Chinwalla A."/>
            <person name="Clarke L."/>
            <person name="Clee C."/>
            <person name="Coghlan A."/>
            <person name="Coulson A."/>
            <person name="D'Eustachio P."/>
            <person name="Fitch D.H."/>
            <person name="Fulton L.A."/>
            <person name="Fulton R.E."/>
            <person name="Griffiths-Jones S."/>
            <person name="Harris T.W."/>
            <person name="Hillier L.W."/>
            <person name="Kamath R."/>
            <person name="Kuwabara P.E."/>
            <person name="Mardis E.R."/>
            <person name="Marra M.A."/>
            <person name="Miner T.L."/>
            <person name="Minx P."/>
            <person name="Mullikin J.C."/>
            <person name="Plumb R.W."/>
            <person name="Rogers J."/>
            <person name="Schein J.E."/>
            <person name="Sohrmann M."/>
            <person name="Spieth J."/>
            <person name="Stajich J.E."/>
            <person name="Wei C."/>
            <person name="Willey D."/>
            <person name="Wilson R.K."/>
            <person name="Durbin R."/>
            <person name="Waterston R.H."/>
        </authorList>
    </citation>
    <scope>NUCLEOTIDE SEQUENCE [LARGE SCALE GENOMIC DNA]</scope>
    <source>
        <strain evidence="2 3">AF16</strain>
    </source>
</reference>
<evidence type="ECO:0000313" key="2">
    <source>
        <dbReference type="EMBL" id="CAR99649.1"/>
    </source>
</evidence>
<dbReference type="RefSeq" id="XP_045099211.1">
    <property type="nucleotide sequence ID" value="XM_045239371.1"/>
</dbReference>
<dbReference type="Proteomes" id="UP000008549">
    <property type="component" value="Unassembled WGS sequence"/>
</dbReference>
<sequence>MERDAENEAKDELKKTMENDWRLKKPLWKPKSENRRLSWCSPNILLNNCPKAKVHQPPAKPIKAAKENAKEEETLWM</sequence>
<feature type="compositionally biased region" description="Basic and acidic residues" evidence="1">
    <location>
        <begin position="64"/>
        <end position="77"/>
    </location>
</feature>
<name>B6IIB9_CAEBR</name>
<protein>
    <submittedName>
        <fullName evidence="2">Protein CBG26803</fullName>
    </submittedName>
</protein>
<dbReference type="CTD" id="68918268"/>
<evidence type="ECO:0000313" key="3">
    <source>
        <dbReference type="Proteomes" id="UP000008549"/>
    </source>
</evidence>
<dbReference type="KEGG" id="cbr:CBG_26803"/>
<feature type="region of interest" description="Disordered" evidence="1">
    <location>
        <begin position="52"/>
        <end position="77"/>
    </location>
</feature>
<dbReference type="HOGENOM" id="CLU_2640330_0_0_1"/>
<dbReference type="WormBase" id="CBG26803a">
    <property type="protein sequence ID" value="CBP39891"/>
    <property type="gene ID" value="WBGene00088217"/>
</dbReference>
<dbReference type="AlphaFoldDB" id="B6IIB9"/>
<accession>B6IIB9</accession>
<keyword evidence="3" id="KW-1185">Reference proteome</keyword>